<proteinExistence type="predicted"/>
<dbReference type="EMBL" id="BMDY01000006">
    <property type="protein sequence ID" value="GGB01420.1"/>
    <property type="molecule type" value="Genomic_DNA"/>
</dbReference>
<accession>A0ABQ1I1N3</accession>
<reference evidence="2" key="1">
    <citation type="journal article" date="2019" name="Int. J. Syst. Evol. Microbiol.">
        <title>The Global Catalogue of Microorganisms (GCM) 10K type strain sequencing project: providing services to taxonomists for standard genome sequencing and annotation.</title>
        <authorList>
            <consortium name="The Broad Institute Genomics Platform"/>
            <consortium name="The Broad Institute Genome Sequencing Center for Infectious Disease"/>
            <person name="Wu L."/>
            <person name="Ma J."/>
        </authorList>
    </citation>
    <scope>NUCLEOTIDE SEQUENCE [LARGE SCALE GENOMIC DNA]</scope>
    <source>
        <strain evidence="2">CGMCC 1.10131</strain>
    </source>
</reference>
<gene>
    <name evidence="1" type="ORF">GCM10007414_13260</name>
</gene>
<keyword evidence="2" id="KW-1185">Reference proteome</keyword>
<organism evidence="1 2">
    <name type="scientific">Agarivorans gilvus</name>
    <dbReference type="NCBI Taxonomy" id="680279"/>
    <lineage>
        <taxon>Bacteria</taxon>
        <taxon>Pseudomonadati</taxon>
        <taxon>Pseudomonadota</taxon>
        <taxon>Gammaproteobacteria</taxon>
        <taxon>Alteromonadales</taxon>
        <taxon>Alteromonadaceae</taxon>
        <taxon>Agarivorans</taxon>
    </lineage>
</organism>
<dbReference type="Proteomes" id="UP000651977">
    <property type="component" value="Unassembled WGS sequence"/>
</dbReference>
<protein>
    <submittedName>
        <fullName evidence="1">Uncharacterized protein</fullName>
    </submittedName>
</protein>
<name>A0ABQ1I1N3_9ALTE</name>
<comment type="caution">
    <text evidence="1">The sequence shown here is derived from an EMBL/GenBank/DDBJ whole genome shotgun (WGS) entry which is preliminary data.</text>
</comment>
<sequence length="55" mass="6402">MIGVYVLEHIKPAWDINIKGNFDERACLFDVFSELNQRLIFLMIAEVKPVYSNSI</sequence>
<evidence type="ECO:0000313" key="2">
    <source>
        <dbReference type="Proteomes" id="UP000651977"/>
    </source>
</evidence>
<evidence type="ECO:0000313" key="1">
    <source>
        <dbReference type="EMBL" id="GGB01420.1"/>
    </source>
</evidence>